<gene>
    <name evidence="1" type="ORF">SAMN04488570_3055</name>
</gene>
<dbReference type="AlphaFoldDB" id="A0A1H1W6H7"/>
<keyword evidence="2" id="KW-1185">Reference proteome</keyword>
<name>A0A1H1W6H7_9ACTN</name>
<protein>
    <submittedName>
        <fullName evidence="1">Uncharacterized protein</fullName>
    </submittedName>
</protein>
<sequence>MSDDGQRSIDLGAALEDWSGPDDGRTAYDGAGDPAVLDLLAAARGVGVQRLVEVYGAGWRELPRRPTDPDLRAGLDALHDVLAAPTWDEGGWYVAGEPFQLALRPVADGVELGVPVGGWTGAGSLEWEVRDRHHVPDGPDHDQAAGAVIAVLLRSRHRTFRWCRYCRSHCAPEQLLSPDTCHACGTRWNGIVY</sequence>
<dbReference type="OrthoDB" id="3831405at2"/>
<organism evidence="1 2">
    <name type="scientific">Nocardioides scoriae</name>
    <dbReference type="NCBI Taxonomy" id="642780"/>
    <lineage>
        <taxon>Bacteria</taxon>
        <taxon>Bacillati</taxon>
        <taxon>Actinomycetota</taxon>
        <taxon>Actinomycetes</taxon>
        <taxon>Propionibacteriales</taxon>
        <taxon>Nocardioidaceae</taxon>
        <taxon>Nocardioides</taxon>
    </lineage>
</organism>
<accession>A0A1H1W6H7</accession>
<proteinExistence type="predicted"/>
<dbReference type="Proteomes" id="UP000198859">
    <property type="component" value="Chromosome I"/>
</dbReference>
<dbReference type="RefSeq" id="WP_091731364.1">
    <property type="nucleotide sequence ID" value="NZ_LT629757.1"/>
</dbReference>
<evidence type="ECO:0000313" key="2">
    <source>
        <dbReference type="Proteomes" id="UP000198859"/>
    </source>
</evidence>
<evidence type="ECO:0000313" key="1">
    <source>
        <dbReference type="EMBL" id="SDS92665.1"/>
    </source>
</evidence>
<reference evidence="2" key="1">
    <citation type="submission" date="2016-10" db="EMBL/GenBank/DDBJ databases">
        <authorList>
            <person name="Varghese N."/>
            <person name="Submissions S."/>
        </authorList>
    </citation>
    <scope>NUCLEOTIDE SEQUENCE [LARGE SCALE GENOMIC DNA]</scope>
    <source>
        <strain evidence="2">DSM 22127</strain>
    </source>
</reference>
<dbReference type="EMBL" id="LT629757">
    <property type="protein sequence ID" value="SDS92665.1"/>
    <property type="molecule type" value="Genomic_DNA"/>
</dbReference>